<evidence type="ECO:0000313" key="1">
    <source>
        <dbReference type="EMBL" id="SVB52307.1"/>
    </source>
</evidence>
<dbReference type="EMBL" id="UINC01045490">
    <property type="protein sequence ID" value="SVB52307.1"/>
    <property type="molecule type" value="Genomic_DNA"/>
</dbReference>
<sequence>MVSTNKDPVLAVFSLSGGNDFLNTVIPYTDPLYRDYRPSLAIADDQVIPLNDKLAFHPAMGALKKYWDEGKLAIILGVGYPHPSLSHFRSMDIWATCEPDELGLTGWLGSVIQNIDPTAENVLTGVNFGRGLPRSMAKEGVPVASVGDLSSYGLLTDIEETGQRDQALDLFGRMYSPVLGKGVVNDYIRRTGLEAMAGADILGTAPSKYSSTIEYGASAIGGYLKDMVQVHNAGFGTRVLFTTAPYNIFDTHANQA</sequence>
<accession>A0A382ER61</accession>
<reference evidence="1" key="1">
    <citation type="submission" date="2018-05" db="EMBL/GenBank/DDBJ databases">
        <authorList>
            <person name="Lanie J.A."/>
            <person name="Ng W.-L."/>
            <person name="Kazmierczak K.M."/>
            <person name="Andrzejewski T.M."/>
            <person name="Davidsen T.M."/>
            <person name="Wayne K.J."/>
            <person name="Tettelin H."/>
            <person name="Glass J.I."/>
            <person name="Rusch D."/>
            <person name="Podicherti R."/>
            <person name="Tsui H.-C.T."/>
            <person name="Winkler M.E."/>
        </authorList>
    </citation>
    <scope>NUCLEOTIDE SEQUENCE</scope>
</reference>
<feature type="non-terminal residue" evidence="1">
    <location>
        <position position="256"/>
    </location>
</feature>
<proteinExistence type="predicted"/>
<organism evidence="1">
    <name type="scientific">marine metagenome</name>
    <dbReference type="NCBI Taxonomy" id="408172"/>
    <lineage>
        <taxon>unclassified sequences</taxon>
        <taxon>metagenomes</taxon>
        <taxon>ecological metagenomes</taxon>
    </lineage>
</organism>
<name>A0A382ER61_9ZZZZ</name>
<dbReference type="AlphaFoldDB" id="A0A382ER61"/>
<protein>
    <submittedName>
        <fullName evidence="1">Uncharacterized protein</fullName>
    </submittedName>
</protein>
<gene>
    <name evidence="1" type="ORF">METZ01_LOCUS205161</name>
</gene>